<proteinExistence type="predicted"/>
<sequence>KAKNLGIKDTWRLSKKDLIKTIQRKEGNFDCFASARNSCDQPNCSWRSDCIK</sequence>
<accession>A0A2G9YJB2</accession>
<dbReference type="AlphaFoldDB" id="A0A2G9YJB2"/>
<evidence type="ECO:0000313" key="1">
    <source>
        <dbReference type="EMBL" id="PIP18611.1"/>
    </source>
</evidence>
<reference evidence="1 2" key="1">
    <citation type="submission" date="2017-09" db="EMBL/GenBank/DDBJ databases">
        <title>Depth-based differentiation of microbial function through sediment-hosted aquifers and enrichment of novel symbionts in the deep terrestrial subsurface.</title>
        <authorList>
            <person name="Probst A.J."/>
            <person name="Ladd B."/>
            <person name="Jarett J.K."/>
            <person name="Geller-Mcgrath D.E."/>
            <person name="Sieber C.M."/>
            <person name="Emerson J.B."/>
            <person name="Anantharaman K."/>
            <person name="Thomas B.C."/>
            <person name="Malmstrom R."/>
            <person name="Stieglmeier M."/>
            <person name="Klingl A."/>
            <person name="Woyke T."/>
            <person name="Ryan C.M."/>
            <person name="Banfield J.F."/>
        </authorList>
    </citation>
    <scope>NUCLEOTIDE SEQUENCE [LARGE SCALE GENOMIC DNA]</scope>
    <source>
        <strain evidence="1">CG23_combo_of_CG06-09_8_20_14_all_41_10</strain>
    </source>
</reference>
<dbReference type="Proteomes" id="UP000231292">
    <property type="component" value="Unassembled WGS sequence"/>
</dbReference>
<gene>
    <name evidence="1" type="ORF">COX41_07260</name>
</gene>
<dbReference type="EMBL" id="PCRK01000186">
    <property type="protein sequence ID" value="PIP18611.1"/>
    <property type="molecule type" value="Genomic_DNA"/>
</dbReference>
<organism evidence="1 2">
    <name type="scientific">Candidatus Sherwoodlollariibacterium unditelluris</name>
    <dbReference type="NCBI Taxonomy" id="1974757"/>
    <lineage>
        <taxon>Bacteria</taxon>
        <taxon>Pseudomonadati</taxon>
        <taxon>Candidatus Omnitrophota</taxon>
        <taxon>Candidatus Sherwoodlollariibacterium</taxon>
    </lineage>
</organism>
<evidence type="ECO:0000313" key="2">
    <source>
        <dbReference type="Proteomes" id="UP000231292"/>
    </source>
</evidence>
<protein>
    <submittedName>
        <fullName evidence="1">SAP domain-containing protein</fullName>
    </submittedName>
</protein>
<name>A0A2G9YJB2_9BACT</name>
<feature type="non-terminal residue" evidence="1">
    <location>
        <position position="1"/>
    </location>
</feature>
<comment type="caution">
    <text evidence="1">The sequence shown here is derived from an EMBL/GenBank/DDBJ whole genome shotgun (WGS) entry which is preliminary data.</text>
</comment>